<name>A0A2G5CYH8_AQUCA</name>
<sequence length="78" mass="8811">MKKFRPWSTNDQREINFAFSASIPCKGNLAAVQWGIQQQLHRVEGGKTNHVGVLIWEASEPVLGINSYTWELGVLLIM</sequence>
<proteinExistence type="predicted"/>
<accession>A0A2G5CYH8</accession>
<protein>
    <submittedName>
        <fullName evidence="1">Uncharacterized protein</fullName>
    </submittedName>
</protein>
<gene>
    <name evidence="1" type="ORF">AQUCO_03400308v1</name>
</gene>
<dbReference type="EMBL" id="KZ305051">
    <property type="protein sequence ID" value="PIA36318.1"/>
    <property type="molecule type" value="Genomic_DNA"/>
</dbReference>
<dbReference type="AlphaFoldDB" id="A0A2G5CYH8"/>
<evidence type="ECO:0000313" key="2">
    <source>
        <dbReference type="Proteomes" id="UP000230069"/>
    </source>
</evidence>
<organism evidence="1 2">
    <name type="scientific">Aquilegia coerulea</name>
    <name type="common">Rocky mountain columbine</name>
    <dbReference type="NCBI Taxonomy" id="218851"/>
    <lineage>
        <taxon>Eukaryota</taxon>
        <taxon>Viridiplantae</taxon>
        <taxon>Streptophyta</taxon>
        <taxon>Embryophyta</taxon>
        <taxon>Tracheophyta</taxon>
        <taxon>Spermatophyta</taxon>
        <taxon>Magnoliopsida</taxon>
        <taxon>Ranunculales</taxon>
        <taxon>Ranunculaceae</taxon>
        <taxon>Thalictroideae</taxon>
        <taxon>Aquilegia</taxon>
    </lineage>
</organism>
<evidence type="ECO:0000313" key="1">
    <source>
        <dbReference type="EMBL" id="PIA36318.1"/>
    </source>
</evidence>
<dbReference type="Proteomes" id="UP000230069">
    <property type="component" value="Unassembled WGS sequence"/>
</dbReference>
<reference evidence="1 2" key="1">
    <citation type="submission" date="2017-09" db="EMBL/GenBank/DDBJ databases">
        <title>WGS assembly of Aquilegia coerulea Goldsmith.</title>
        <authorList>
            <person name="Hodges S."/>
            <person name="Kramer E."/>
            <person name="Nordborg M."/>
            <person name="Tomkins J."/>
            <person name="Borevitz J."/>
            <person name="Derieg N."/>
            <person name="Yan J."/>
            <person name="Mihaltcheva S."/>
            <person name="Hayes R.D."/>
            <person name="Rokhsar D."/>
        </authorList>
    </citation>
    <scope>NUCLEOTIDE SEQUENCE [LARGE SCALE GENOMIC DNA]</scope>
    <source>
        <strain evidence="2">cv. Goldsmith</strain>
    </source>
</reference>
<dbReference type="EMBL" id="KZ305051">
    <property type="protein sequence ID" value="PIA36317.1"/>
    <property type="molecule type" value="Genomic_DNA"/>
</dbReference>
<keyword evidence="2" id="KW-1185">Reference proteome</keyword>